<evidence type="ECO:0000256" key="16">
    <source>
        <dbReference type="ARBA" id="ARBA00023264"/>
    </source>
</evidence>
<keyword evidence="15" id="KW-0594">Phospholipid biosynthesis</keyword>
<evidence type="ECO:0000256" key="13">
    <source>
        <dbReference type="ARBA" id="ARBA00023098"/>
    </source>
</evidence>
<evidence type="ECO:0000256" key="8">
    <source>
        <dbReference type="ARBA" id="ARBA00022475"/>
    </source>
</evidence>
<dbReference type="InterPro" id="IPR036265">
    <property type="entry name" value="HIT-like_sf"/>
</dbReference>
<evidence type="ECO:0000256" key="2">
    <source>
        <dbReference type="ARBA" id="ARBA00004162"/>
    </source>
</evidence>
<evidence type="ECO:0000256" key="17">
    <source>
        <dbReference type="ARBA" id="ARBA00032888"/>
    </source>
</evidence>
<evidence type="ECO:0000256" key="12">
    <source>
        <dbReference type="ARBA" id="ARBA00022989"/>
    </source>
</evidence>
<evidence type="ECO:0000256" key="15">
    <source>
        <dbReference type="ARBA" id="ARBA00023209"/>
    </source>
</evidence>
<comment type="pathway">
    <text evidence="3">Phospholipid metabolism; CDP-diacylglycerol degradation; phosphatidate from CDP-diacylglycerol: step 1/1.</text>
</comment>
<evidence type="ECO:0000256" key="6">
    <source>
        <dbReference type="ARBA" id="ARBA00012375"/>
    </source>
</evidence>
<reference evidence="19 20" key="1">
    <citation type="submission" date="2016-10" db="EMBL/GenBank/DDBJ databases">
        <authorList>
            <person name="Varghese N."/>
            <person name="Submissions S."/>
        </authorList>
    </citation>
    <scope>NUCLEOTIDE SEQUENCE [LARGE SCALE GENOMIC DNA]</scope>
    <source>
        <strain evidence="19 20">YR512</strain>
    </source>
</reference>
<keyword evidence="20" id="KW-1185">Reference proteome</keyword>
<evidence type="ECO:0000313" key="20">
    <source>
        <dbReference type="Proteomes" id="UP000198841"/>
    </source>
</evidence>
<keyword evidence="12" id="KW-1133">Transmembrane helix</keyword>
<accession>A0A1I4DAH1</accession>
<evidence type="ECO:0000256" key="11">
    <source>
        <dbReference type="ARBA" id="ARBA00022801"/>
    </source>
</evidence>
<gene>
    <name evidence="19" type="ORF">SAMN05518863_11234</name>
</gene>
<keyword evidence="13" id="KW-0443">Lipid metabolism</keyword>
<dbReference type="NCBIfam" id="NF003986">
    <property type="entry name" value="PRK05471.1-5"/>
    <property type="match status" value="1"/>
</dbReference>
<proteinExistence type="inferred from homology"/>
<sequence length="252" mass="28013">MQGSRRTLKLLTALLVLLIVGLIAGAIHFHKNSNALWQIISEKCVPNVAATGKPAPCQQVNSEQGYVTLKDLNGPLQYLLMPIEKITGIESPILLEPATPNLFAEAWQQRTLLAQKHGAPIPDSALSLAINAQYGRTQNQLHIHISCLRPDVRQQLDALAPRLNVKWQSETLRKHRYLVRSISKEELAQQSAFIRLADEVPHARTEMGKYGLALAQLPDGRLALLALERNWLKLNSGSAEELQDHKCSILPQ</sequence>
<evidence type="ECO:0000256" key="18">
    <source>
        <dbReference type="ARBA" id="ARBA00032892"/>
    </source>
</evidence>
<keyword evidence="14" id="KW-0472">Membrane</keyword>
<dbReference type="RefSeq" id="WP_008109695.1">
    <property type="nucleotide sequence ID" value="NZ_FOSD01000012.1"/>
</dbReference>
<evidence type="ECO:0000256" key="5">
    <source>
        <dbReference type="ARBA" id="ARBA00006435"/>
    </source>
</evidence>
<dbReference type="PIRSF" id="PIRSF001273">
    <property type="entry name" value="CDH"/>
    <property type="match status" value="1"/>
</dbReference>
<dbReference type="EMBL" id="FOSD01000012">
    <property type="protein sequence ID" value="SFK90492.1"/>
    <property type="molecule type" value="Genomic_DNA"/>
</dbReference>
<evidence type="ECO:0000313" key="19">
    <source>
        <dbReference type="EMBL" id="SFK90492.1"/>
    </source>
</evidence>
<organism evidence="19 20">
    <name type="scientific">Candidatus Pantoea symbiotica</name>
    <dbReference type="NCBI Taxonomy" id="1884370"/>
    <lineage>
        <taxon>Bacteria</taxon>
        <taxon>Pseudomonadati</taxon>
        <taxon>Pseudomonadota</taxon>
        <taxon>Gammaproteobacteria</taxon>
        <taxon>Enterobacterales</taxon>
        <taxon>Erwiniaceae</taxon>
        <taxon>Pantoea</taxon>
    </lineage>
</organism>
<keyword evidence="9" id="KW-0444">Lipid biosynthesis</keyword>
<evidence type="ECO:0000256" key="1">
    <source>
        <dbReference type="ARBA" id="ARBA00001007"/>
    </source>
</evidence>
<name>A0A1I4DAH1_9GAMM</name>
<comment type="similarity">
    <text evidence="5">Belongs to the Cdh family.</text>
</comment>
<dbReference type="Proteomes" id="UP000198841">
    <property type="component" value="Unassembled WGS sequence"/>
</dbReference>
<evidence type="ECO:0000256" key="10">
    <source>
        <dbReference type="ARBA" id="ARBA00022692"/>
    </source>
</evidence>
<comment type="pathway">
    <text evidence="4">Lipid metabolism.</text>
</comment>
<evidence type="ECO:0000256" key="14">
    <source>
        <dbReference type="ARBA" id="ARBA00023136"/>
    </source>
</evidence>
<keyword evidence="10" id="KW-0812">Transmembrane</keyword>
<evidence type="ECO:0000256" key="9">
    <source>
        <dbReference type="ARBA" id="ARBA00022516"/>
    </source>
</evidence>
<keyword evidence="11" id="KW-0378">Hydrolase</keyword>
<comment type="caution">
    <text evidence="19">The sequence shown here is derived from an EMBL/GenBank/DDBJ whole genome shotgun (WGS) entry which is preliminary data.</text>
</comment>
<dbReference type="SUPFAM" id="SSF54197">
    <property type="entry name" value="HIT-like"/>
    <property type="match status" value="1"/>
</dbReference>
<keyword evidence="8" id="KW-1003">Cell membrane</keyword>
<comment type="catalytic activity">
    <reaction evidence="1">
        <text>a CDP-1,2-diacyl-sn-glycerol + H2O = a 1,2-diacyl-sn-glycero-3-phosphate + CMP + 2 H(+)</text>
        <dbReference type="Rhea" id="RHEA:15221"/>
        <dbReference type="ChEBI" id="CHEBI:15377"/>
        <dbReference type="ChEBI" id="CHEBI:15378"/>
        <dbReference type="ChEBI" id="CHEBI:58332"/>
        <dbReference type="ChEBI" id="CHEBI:58608"/>
        <dbReference type="ChEBI" id="CHEBI:60377"/>
        <dbReference type="EC" id="3.6.1.26"/>
    </reaction>
</comment>
<evidence type="ECO:0000256" key="3">
    <source>
        <dbReference type="ARBA" id="ARBA00004927"/>
    </source>
</evidence>
<comment type="subcellular location">
    <subcellularLocation>
        <location evidence="2">Cell membrane</location>
        <topology evidence="2">Single-pass membrane protein</topology>
    </subcellularLocation>
</comment>
<dbReference type="Pfam" id="PF02611">
    <property type="entry name" value="CDH"/>
    <property type="match status" value="1"/>
</dbReference>
<protein>
    <recommendedName>
        <fullName evidence="7">CDP-diacylglycerol pyrophosphatase</fullName>
        <ecNumber evidence="6">3.6.1.26</ecNumber>
    </recommendedName>
    <alternativeName>
        <fullName evidence="17">CDP-diacylglycerol phosphatidylhydrolase</fullName>
    </alternativeName>
    <alternativeName>
        <fullName evidence="18">CDP-diglyceride hydrolase</fullName>
    </alternativeName>
</protein>
<keyword evidence="16" id="KW-1208">Phospholipid metabolism</keyword>
<dbReference type="InterPro" id="IPR003763">
    <property type="entry name" value="CDP-diacylglyc_Pase"/>
</dbReference>
<dbReference type="Gene3D" id="3.30.428.30">
    <property type="entry name" value="HIT family - CDH-like"/>
    <property type="match status" value="1"/>
</dbReference>
<evidence type="ECO:0000256" key="4">
    <source>
        <dbReference type="ARBA" id="ARBA00005189"/>
    </source>
</evidence>
<dbReference type="EC" id="3.6.1.26" evidence="6"/>
<evidence type="ECO:0000256" key="7">
    <source>
        <dbReference type="ARBA" id="ARBA00019608"/>
    </source>
</evidence>